<proteinExistence type="predicted"/>
<dbReference type="AlphaFoldDB" id="A0AAN5DDR7"/>
<protein>
    <submittedName>
        <fullName evidence="2">Uncharacterized protein</fullName>
    </submittedName>
</protein>
<feature type="compositionally biased region" description="Low complexity" evidence="1">
    <location>
        <begin position="139"/>
        <end position="156"/>
    </location>
</feature>
<organism evidence="2 3">
    <name type="scientific">Pristionchus mayeri</name>
    <dbReference type="NCBI Taxonomy" id="1317129"/>
    <lineage>
        <taxon>Eukaryota</taxon>
        <taxon>Metazoa</taxon>
        <taxon>Ecdysozoa</taxon>
        <taxon>Nematoda</taxon>
        <taxon>Chromadorea</taxon>
        <taxon>Rhabditida</taxon>
        <taxon>Rhabditina</taxon>
        <taxon>Diplogasteromorpha</taxon>
        <taxon>Diplogasteroidea</taxon>
        <taxon>Neodiplogasteridae</taxon>
        <taxon>Pristionchus</taxon>
    </lineage>
</organism>
<dbReference type="EMBL" id="BTRK01000006">
    <property type="protein sequence ID" value="GMR61136.1"/>
    <property type="molecule type" value="Genomic_DNA"/>
</dbReference>
<keyword evidence="3" id="KW-1185">Reference proteome</keyword>
<evidence type="ECO:0000256" key="1">
    <source>
        <dbReference type="SAM" id="MobiDB-lite"/>
    </source>
</evidence>
<name>A0AAN5DDR7_9BILA</name>
<comment type="caution">
    <text evidence="2">The sequence shown here is derived from an EMBL/GenBank/DDBJ whole genome shotgun (WGS) entry which is preliminary data.</text>
</comment>
<feature type="region of interest" description="Disordered" evidence="1">
    <location>
        <begin position="139"/>
        <end position="171"/>
    </location>
</feature>
<evidence type="ECO:0000313" key="3">
    <source>
        <dbReference type="Proteomes" id="UP001328107"/>
    </source>
</evidence>
<evidence type="ECO:0000313" key="2">
    <source>
        <dbReference type="EMBL" id="GMR61136.1"/>
    </source>
</evidence>
<feature type="compositionally biased region" description="Polar residues" evidence="1">
    <location>
        <begin position="160"/>
        <end position="171"/>
    </location>
</feature>
<accession>A0AAN5DDR7</accession>
<gene>
    <name evidence="2" type="ORF">PMAYCL1PPCAC_31331</name>
</gene>
<feature type="non-terminal residue" evidence="2">
    <location>
        <position position="171"/>
    </location>
</feature>
<dbReference type="Proteomes" id="UP001328107">
    <property type="component" value="Unassembled WGS sequence"/>
</dbReference>
<reference evidence="3" key="1">
    <citation type="submission" date="2022-10" db="EMBL/GenBank/DDBJ databases">
        <title>Genome assembly of Pristionchus species.</title>
        <authorList>
            <person name="Yoshida K."/>
            <person name="Sommer R.J."/>
        </authorList>
    </citation>
    <scope>NUCLEOTIDE SEQUENCE [LARGE SCALE GENOMIC DNA]</scope>
    <source>
        <strain evidence="3">RS5460</strain>
    </source>
</reference>
<sequence>MNVRRAMTARAAAKTNWTMNTTISGIPILVVTPSPLGSRIESTIIGTASRMSITVTPKTAMASRWLLRIRTAEVSTVARRPTATNAMNSPKIPHFVGSPWTSNLGDPRKTIAASRKTMIVASAKRTIWKGDHRLFSSSSLAASRPSRCAARPSSLRVKSNAGTSSPARPNP</sequence>